<reference evidence="1" key="1">
    <citation type="submission" date="2013-05" db="EMBL/GenBank/DDBJ databases">
        <authorList>
            <person name="Harkins D.M."/>
            <person name="Durkin A.S."/>
            <person name="Brinkac L.M."/>
            <person name="Haft D.H."/>
            <person name="Selengut J.D."/>
            <person name="Sanka R."/>
            <person name="DePew J."/>
            <person name="Purushe J."/>
            <person name="Hartskeerl R.A."/>
            <person name="Ahmed A."/>
            <person name="van der Linden H."/>
            <person name="Goris M.G.A."/>
            <person name="Vinetz J.M."/>
            <person name="Sutton G.G."/>
            <person name="Nierman W.C."/>
            <person name="Fouts D.E."/>
        </authorList>
    </citation>
    <scope>NUCLEOTIDE SEQUENCE [LARGE SCALE GENOMIC DNA]</scope>
    <source>
        <strain evidence="1">L 60</strain>
    </source>
</reference>
<comment type="caution">
    <text evidence="1">The sequence shown here is derived from an EMBL/GenBank/DDBJ whole genome shotgun (WGS) entry which is preliminary data.</text>
</comment>
<accession>V6IG36</accession>
<proteinExistence type="predicted"/>
<sequence length="78" mass="9424">MEICKDWNVEDYLKTNERKKIPLLIRKWFDGLRKILIDTFDELFQINTLKYTNLSNDKIPMQKRTVIGTWETKFKGLS</sequence>
<dbReference type="AlphaFoldDB" id="V6IG36"/>
<dbReference type="EMBL" id="AHMT02000005">
    <property type="protein sequence ID" value="EQA64388.1"/>
    <property type="molecule type" value="Genomic_DNA"/>
</dbReference>
<name>V6IG36_9LEPT</name>
<dbReference type="STRING" id="100053.GCA_002009845_00597"/>
<organism evidence="1 2">
    <name type="scientific">Leptospira alexanderi serovar Manhao 3 str. L 60</name>
    <dbReference type="NCBI Taxonomy" id="1049759"/>
    <lineage>
        <taxon>Bacteria</taxon>
        <taxon>Pseudomonadati</taxon>
        <taxon>Spirochaetota</taxon>
        <taxon>Spirochaetia</taxon>
        <taxon>Leptospirales</taxon>
        <taxon>Leptospiraceae</taxon>
        <taxon>Leptospira</taxon>
    </lineage>
</organism>
<keyword evidence="2" id="KW-1185">Reference proteome</keyword>
<protein>
    <submittedName>
        <fullName evidence="1">Uncharacterized protein</fullName>
    </submittedName>
</protein>
<evidence type="ECO:0000313" key="1">
    <source>
        <dbReference type="EMBL" id="EQA64388.1"/>
    </source>
</evidence>
<dbReference type="Proteomes" id="UP000018747">
    <property type="component" value="Unassembled WGS sequence"/>
</dbReference>
<evidence type="ECO:0000313" key="2">
    <source>
        <dbReference type="Proteomes" id="UP000018747"/>
    </source>
</evidence>
<gene>
    <name evidence="1" type="ORF">LEP1GSC062_0492</name>
</gene>